<evidence type="ECO:0000256" key="5">
    <source>
        <dbReference type="HAMAP-Rule" id="MF_02126"/>
    </source>
</evidence>
<evidence type="ECO:0000259" key="7">
    <source>
        <dbReference type="Pfam" id="PF17827"/>
    </source>
</evidence>
<evidence type="ECO:0000259" key="6">
    <source>
        <dbReference type="Pfam" id="PF05175"/>
    </source>
</evidence>
<comment type="similarity">
    <text evidence="5">Belongs to the protein N5-glutamine methyltransferase family. PrmC subfamily.</text>
</comment>
<organism evidence="8 9">
    <name type="scientific">Ilumatobacter fluminis</name>
    <dbReference type="NCBI Taxonomy" id="467091"/>
    <lineage>
        <taxon>Bacteria</taxon>
        <taxon>Bacillati</taxon>
        <taxon>Actinomycetota</taxon>
        <taxon>Acidimicrobiia</taxon>
        <taxon>Acidimicrobiales</taxon>
        <taxon>Ilumatobacteraceae</taxon>
        <taxon>Ilumatobacter</taxon>
    </lineage>
</organism>
<dbReference type="Gene3D" id="3.40.50.150">
    <property type="entry name" value="Vaccinia Virus protein VP39"/>
    <property type="match status" value="1"/>
</dbReference>
<keyword evidence="1 5" id="KW-0489">Methyltransferase</keyword>
<dbReference type="InterPro" id="IPR007848">
    <property type="entry name" value="Small_mtfrase_dom"/>
</dbReference>
<evidence type="ECO:0000313" key="8">
    <source>
        <dbReference type="EMBL" id="TDT17781.1"/>
    </source>
</evidence>
<feature type="binding site" evidence="5">
    <location>
        <begin position="119"/>
        <end position="123"/>
    </location>
    <ligand>
        <name>S-adenosyl-L-methionine</name>
        <dbReference type="ChEBI" id="CHEBI:59789"/>
    </ligand>
</feature>
<dbReference type="Pfam" id="PF05175">
    <property type="entry name" value="MTS"/>
    <property type="match status" value="1"/>
</dbReference>
<dbReference type="InterPro" id="IPR029063">
    <property type="entry name" value="SAM-dependent_MTases_sf"/>
</dbReference>
<keyword evidence="9" id="KW-1185">Reference proteome</keyword>
<dbReference type="Gene3D" id="1.10.8.10">
    <property type="entry name" value="DNA helicase RuvA subunit, C-terminal domain"/>
    <property type="match status" value="1"/>
</dbReference>
<evidence type="ECO:0000313" key="9">
    <source>
        <dbReference type="Proteomes" id="UP000294558"/>
    </source>
</evidence>
<dbReference type="PROSITE" id="PS00092">
    <property type="entry name" value="N6_MTASE"/>
    <property type="match status" value="1"/>
</dbReference>
<comment type="caution">
    <text evidence="8">The sequence shown here is derived from an EMBL/GenBank/DDBJ whole genome shotgun (WGS) entry which is preliminary data.</text>
</comment>
<gene>
    <name evidence="5" type="primary">prmC</name>
    <name evidence="8" type="ORF">BDK89_3394</name>
</gene>
<feature type="domain" description="Methyltransferase small" evidence="6">
    <location>
        <begin position="108"/>
        <end position="198"/>
    </location>
</feature>
<evidence type="ECO:0000256" key="2">
    <source>
        <dbReference type="ARBA" id="ARBA00022679"/>
    </source>
</evidence>
<feature type="binding site" evidence="5">
    <location>
        <begin position="190"/>
        <end position="193"/>
    </location>
    <ligand>
        <name>substrate</name>
    </ligand>
</feature>
<dbReference type="Proteomes" id="UP000294558">
    <property type="component" value="Unassembled WGS sequence"/>
</dbReference>
<evidence type="ECO:0000256" key="3">
    <source>
        <dbReference type="ARBA" id="ARBA00022691"/>
    </source>
</evidence>
<evidence type="ECO:0000256" key="4">
    <source>
        <dbReference type="ARBA" id="ARBA00048391"/>
    </source>
</evidence>
<feature type="binding site" evidence="5">
    <location>
        <position position="144"/>
    </location>
    <ligand>
        <name>S-adenosyl-L-methionine</name>
        <dbReference type="ChEBI" id="CHEBI:59789"/>
    </ligand>
</feature>
<feature type="domain" description="Release factor glutamine methyltransferase N-terminal" evidence="7">
    <location>
        <begin position="21"/>
        <end position="74"/>
    </location>
</feature>
<feature type="binding site" evidence="5">
    <location>
        <position position="190"/>
    </location>
    <ligand>
        <name>S-adenosyl-L-methionine</name>
        <dbReference type="ChEBI" id="CHEBI:59789"/>
    </ligand>
</feature>
<dbReference type="Pfam" id="PF17827">
    <property type="entry name" value="PrmC_N"/>
    <property type="match status" value="1"/>
</dbReference>
<sequence length="282" mass="30817">MTDDTLTLRQLWDQTSSVLRSRPEARWICEVATALDGAEFDASLDQHVTDRMVQHHDAMVGRYRAGEPLQYVLGRWGFRRLDLAVDRRVLIPRPETELVVEAVLDLVGDRSTRRIADLGTGSGAIGLALADELPIDGTEIWLTDADADALDVARSNLAGIGRAARNVRVECGDWFDALPTDTSFDVIVSNPPYVADDSELLDESVRHWEPPQALFAGADGLDDYRRLVPGALRHLDPTGSLVLEIGADQGAAVRALCDAAGYRSVDVRADLAGHDRIVVATR</sequence>
<dbReference type="HAMAP" id="MF_02126">
    <property type="entry name" value="RF_methyltr_PrmC"/>
    <property type="match status" value="1"/>
</dbReference>
<reference evidence="8 9" key="1">
    <citation type="submission" date="2019-03" db="EMBL/GenBank/DDBJ databases">
        <title>Sequencing the genomes of 1000 actinobacteria strains.</title>
        <authorList>
            <person name="Klenk H.-P."/>
        </authorList>
    </citation>
    <scope>NUCLEOTIDE SEQUENCE [LARGE SCALE GENOMIC DNA]</scope>
    <source>
        <strain evidence="8 9">DSM 18936</strain>
    </source>
</reference>
<feature type="binding site" evidence="5">
    <location>
        <position position="174"/>
    </location>
    <ligand>
        <name>S-adenosyl-L-methionine</name>
        <dbReference type="ChEBI" id="CHEBI:59789"/>
    </ligand>
</feature>
<dbReference type="GO" id="GO:0003676">
    <property type="term" value="F:nucleic acid binding"/>
    <property type="evidence" value="ECO:0007669"/>
    <property type="project" value="InterPro"/>
</dbReference>
<dbReference type="InterPro" id="IPR019874">
    <property type="entry name" value="RF_methyltr_PrmC"/>
</dbReference>
<keyword evidence="3 5" id="KW-0949">S-adenosyl-L-methionine</keyword>
<dbReference type="PANTHER" id="PTHR18895">
    <property type="entry name" value="HEMK METHYLTRANSFERASE"/>
    <property type="match status" value="1"/>
</dbReference>
<comment type="catalytic activity">
    <reaction evidence="4 5">
        <text>L-glutaminyl-[peptide chain release factor] + S-adenosyl-L-methionine = N(5)-methyl-L-glutaminyl-[peptide chain release factor] + S-adenosyl-L-homocysteine + H(+)</text>
        <dbReference type="Rhea" id="RHEA:42896"/>
        <dbReference type="Rhea" id="RHEA-COMP:10271"/>
        <dbReference type="Rhea" id="RHEA-COMP:10272"/>
        <dbReference type="ChEBI" id="CHEBI:15378"/>
        <dbReference type="ChEBI" id="CHEBI:30011"/>
        <dbReference type="ChEBI" id="CHEBI:57856"/>
        <dbReference type="ChEBI" id="CHEBI:59789"/>
        <dbReference type="ChEBI" id="CHEBI:61891"/>
        <dbReference type="EC" id="2.1.1.297"/>
    </reaction>
</comment>
<accession>A0A4R7I2L6</accession>
<dbReference type="InterPro" id="IPR040758">
    <property type="entry name" value="PrmC_N"/>
</dbReference>
<dbReference type="RefSeq" id="WP_133870048.1">
    <property type="nucleotide sequence ID" value="NZ_SOAU01000001.1"/>
</dbReference>
<dbReference type="NCBIfam" id="TIGR00536">
    <property type="entry name" value="hemK_fam"/>
    <property type="match status" value="1"/>
</dbReference>
<name>A0A4R7I2L6_9ACTN</name>
<dbReference type="GO" id="GO:0102559">
    <property type="term" value="F:peptide chain release factor N(5)-glutamine methyltransferase activity"/>
    <property type="evidence" value="ECO:0007669"/>
    <property type="project" value="UniProtKB-EC"/>
</dbReference>
<dbReference type="AlphaFoldDB" id="A0A4R7I2L6"/>
<dbReference type="InterPro" id="IPR050320">
    <property type="entry name" value="N5-glutamine_MTase"/>
</dbReference>
<dbReference type="OrthoDB" id="9800643at2"/>
<dbReference type="SUPFAM" id="SSF53335">
    <property type="entry name" value="S-adenosyl-L-methionine-dependent methyltransferases"/>
    <property type="match status" value="1"/>
</dbReference>
<dbReference type="InterPro" id="IPR004556">
    <property type="entry name" value="HemK-like"/>
</dbReference>
<protein>
    <recommendedName>
        <fullName evidence="5">Release factor glutamine methyltransferase</fullName>
        <shortName evidence="5">RF MTase</shortName>
        <ecNumber evidence="5">2.1.1.297</ecNumber>
    </recommendedName>
    <alternativeName>
        <fullName evidence="5">N5-glutamine methyltransferase PrmC</fullName>
    </alternativeName>
    <alternativeName>
        <fullName evidence="5">Protein-(glutamine-N5) MTase PrmC</fullName>
    </alternativeName>
    <alternativeName>
        <fullName evidence="5">Protein-glutamine N-methyltransferase PrmC</fullName>
    </alternativeName>
</protein>
<dbReference type="InterPro" id="IPR002052">
    <property type="entry name" value="DNA_methylase_N6_adenine_CS"/>
</dbReference>
<keyword evidence="2 5" id="KW-0808">Transferase</keyword>
<dbReference type="PANTHER" id="PTHR18895:SF74">
    <property type="entry name" value="MTRF1L RELEASE FACTOR GLUTAMINE METHYLTRANSFERASE"/>
    <property type="match status" value="1"/>
</dbReference>
<dbReference type="GO" id="GO:0032259">
    <property type="term" value="P:methylation"/>
    <property type="evidence" value="ECO:0007669"/>
    <property type="project" value="UniProtKB-KW"/>
</dbReference>
<comment type="function">
    <text evidence="5">Methylates the class 1 translation termination release factors RF1/PrfA and RF2/PrfB on the glutamine residue of the universally conserved GGQ motif.</text>
</comment>
<dbReference type="CDD" id="cd02440">
    <property type="entry name" value="AdoMet_MTases"/>
    <property type="match status" value="1"/>
</dbReference>
<evidence type="ECO:0000256" key="1">
    <source>
        <dbReference type="ARBA" id="ARBA00022603"/>
    </source>
</evidence>
<dbReference type="EMBL" id="SOAU01000001">
    <property type="protein sequence ID" value="TDT17781.1"/>
    <property type="molecule type" value="Genomic_DNA"/>
</dbReference>
<proteinExistence type="inferred from homology"/>
<dbReference type="NCBIfam" id="TIGR03534">
    <property type="entry name" value="RF_mod_PrmC"/>
    <property type="match status" value="1"/>
</dbReference>
<dbReference type="EC" id="2.1.1.297" evidence="5"/>